<evidence type="ECO:0000259" key="1">
    <source>
        <dbReference type="Pfam" id="PF08818"/>
    </source>
</evidence>
<comment type="caution">
    <text evidence="2">The sequence shown here is derived from an EMBL/GenBank/DDBJ whole genome shotgun (WGS) entry which is preliminary data.</text>
</comment>
<feature type="domain" description="YdhG-like" evidence="1">
    <location>
        <begin position="19"/>
        <end position="114"/>
    </location>
</feature>
<protein>
    <recommendedName>
        <fullName evidence="1">YdhG-like domain-containing protein</fullName>
    </recommendedName>
</protein>
<evidence type="ECO:0000313" key="3">
    <source>
        <dbReference type="Proteomes" id="UP001500902"/>
    </source>
</evidence>
<dbReference type="RefSeq" id="WP_344893164.1">
    <property type="nucleotide sequence ID" value="NZ_BAAAZP010000203.1"/>
</dbReference>
<name>A0ABP7DX75_9ACTN</name>
<dbReference type="Pfam" id="PF08818">
    <property type="entry name" value="DUF1801"/>
    <property type="match status" value="1"/>
</dbReference>
<keyword evidence="3" id="KW-1185">Reference proteome</keyword>
<reference evidence="3" key="1">
    <citation type="journal article" date="2019" name="Int. J. Syst. Evol. Microbiol.">
        <title>The Global Catalogue of Microorganisms (GCM) 10K type strain sequencing project: providing services to taxonomists for standard genome sequencing and annotation.</title>
        <authorList>
            <consortium name="The Broad Institute Genomics Platform"/>
            <consortium name="The Broad Institute Genome Sequencing Center for Infectious Disease"/>
            <person name="Wu L."/>
            <person name="Ma J."/>
        </authorList>
    </citation>
    <scope>NUCLEOTIDE SEQUENCE [LARGE SCALE GENOMIC DNA]</scope>
    <source>
        <strain evidence="3">JCM 16904</strain>
    </source>
</reference>
<evidence type="ECO:0000313" key="2">
    <source>
        <dbReference type="EMBL" id="GAA3709268.1"/>
    </source>
</evidence>
<dbReference type="SUPFAM" id="SSF159888">
    <property type="entry name" value="YdhG-like"/>
    <property type="match status" value="1"/>
</dbReference>
<accession>A0ABP7DX75</accession>
<organism evidence="2 3">
    <name type="scientific">Nonomuraea antimicrobica</name>
    <dbReference type="NCBI Taxonomy" id="561173"/>
    <lineage>
        <taxon>Bacteria</taxon>
        <taxon>Bacillati</taxon>
        <taxon>Actinomycetota</taxon>
        <taxon>Actinomycetes</taxon>
        <taxon>Streptosporangiales</taxon>
        <taxon>Streptosporangiaceae</taxon>
        <taxon>Nonomuraea</taxon>
    </lineage>
</organism>
<dbReference type="EMBL" id="BAAAZP010000203">
    <property type="protein sequence ID" value="GAA3709268.1"/>
    <property type="molecule type" value="Genomic_DNA"/>
</dbReference>
<dbReference type="Proteomes" id="UP001500902">
    <property type="component" value="Unassembled WGS sequence"/>
</dbReference>
<sequence length="120" mass="13017">MTKFATVRDYLAVLPESQRRIAGELLPIIEAVLPGAGAVWHGHPVWSLGDKPGDSPVCYLKAYSAYVSFGFWRGQELSDPSGRLEPGARAMAGVKLREPADIDPDLFAAWLHEARGLEGA</sequence>
<proteinExistence type="predicted"/>
<dbReference type="InterPro" id="IPR014922">
    <property type="entry name" value="YdhG-like"/>
</dbReference>
<gene>
    <name evidence="2" type="ORF">GCM10022224_088500</name>
</gene>